<sequence length="298" mass="33562">MALVEQYINNYNTDEKCSVKKLNKSNKDDVNLTVRFPLYKRINNANAFFNNKKEKCGKRIALISVHGDPAVDIGKEEAGGQNVYVRQVGEALGALGWQVDMFTRKISPSQANVVEHTPNCRTIRLQAGPLEHVSRDNLFVHANDFVESFLNFQQQSGNYYPVVHTNYWISGYVGLCLKKIHGCKQVHTYHSLGSVKYRAVNNIPACAKTRLDVERMILETADRVIATSPQEKEDMRDLVSQLGNITIIPCGTDVRRFGNCTMKQGRAKLGFSDDSLIVFYVGRFDERKGIETLVRAVG</sequence>
<dbReference type="GO" id="GO:0016787">
    <property type="term" value="F:hydrolase activity"/>
    <property type="evidence" value="ECO:0007669"/>
    <property type="project" value="UniProtKB-KW"/>
</dbReference>
<dbReference type="Proteomes" id="UP000285301">
    <property type="component" value="Unassembled WGS sequence"/>
</dbReference>
<dbReference type="Gene3D" id="3.40.50.2000">
    <property type="entry name" value="Glycogen Phosphorylase B"/>
    <property type="match status" value="2"/>
</dbReference>
<evidence type="ECO:0000313" key="3">
    <source>
        <dbReference type="Proteomes" id="UP000285301"/>
    </source>
</evidence>
<dbReference type="STRING" id="1965070.A0A3S3PHC0"/>
<gene>
    <name evidence="2" type="ORF">B4U79_17460</name>
</gene>
<proteinExistence type="predicted"/>
<dbReference type="OrthoDB" id="8299684at2759"/>
<dbReference type="EMBL" id="NCKU01001326">
    <property type="protein sequence ID" value="RWS12424.1"/>
    <property type="molecule type" value="Genomic_DNA"/>
</dbReference>
<name>A0A3S3PHC0_9ACAR</name>
<comment type="caution">
    <text evidence="2">The sequence shown here is derived from an EMBL/GenBank/DDBJ whole genome shotgun (WGS) entry which is preliminary data.</text>
</comment>
<dbReference type="GO" id="GO:0016757">
    <property type="term" value="F:glycosyltransferase activity"/>
    <property type="evidence" value="ECO:0007669"/>
    <property type="project" value="TreeGrafter"/>
</dbReference>
<dbReference type="PANTHER" id="PTHR45947:SF3">
    <property type="entry name" value="SULFOQUINOVOSYL TRANSFERASE SQD2"/>
    <property type="match status" value="1"/>
</dbReference>
<accession>A0A3S3PHC0</accession>
<evidence type="ECO:0000259" key="1">
    <source>
        <dbReference type="Pfam" id="PF13579"/>
    </source>
</evidence>
<dbReference type="PANTHER" id="PTHR45947">
    <property type="entry name" value="SULFOQUINOVOSYL TRANSFERASE SQD2"/>
    <property type="match status" value="1"/>
</dbReference>
<keyword evidence="3" id="KW-1185">Reference proteome</keyword>
<feature type="domain" description="Glycosyltransferase subfamily 4-like N-terminal" evidence="1">
    <location>
        <begin position="79"/>
        <end position="251"/>
    </location>
</feature>
<dbReference type="InterPro" id="IPR050194">
    <property type="entry name" value="Glycosyltransferase_grp1"/>
</dbReference>
<dbReference type="SUPFAM" id="SSF53756">
    <property type="entry name" value="UDP-Glycosyltransferase/glycogen phosphorylase"/>
    <property type="match status" value="1"/>
</dbReference>
<dbReference type="InterPro" id="IPR028098">
    <property type="entry name" value="Glyco_trans_4-like_N"/>
</dbReference>
<protein>
    <submittedName>
        <fullName evidence="2">Glycoside hydrolase-like protein</fullName>
    </submittedName>
</protein>
<dbReference type="Pfam" id="PF13579">
    <property type="entry name" value="Glyco_trans_4_4"/>
    <property type="match status" value="1"/>
</dbReference>
<organism evidence="2 3">
    <name type="scientific">Dinothrombium tinctorium</name>
    <dbReference type="NCBI Taxonomy" id="1965070"/>
    <lineage>
        <taxon>Eukaryota</taxon>
        <taxon>Metazoa</taxon>
        <taxon>Ecdysozoa</taxon>
        <taxon>Arthropoda</taxon>
        <taxon>Chelicerata</taxon>
        <taxon>Arachnida</taxon>
        <taxon>Acari</taxon>
        <taxon>Acariformes</taxon>
        <taxon>Trombidiformes</taxon>
        <taxon>Prostigmata</taxon>
        <taxon>Anystina</taxon>
        <taxon>Parasitengona</taxon>
        <taxon>Trombidioidea</taxon>
        <taxon>Trombidiidae</taxon>
        <taxon>Dinothrombium</taxon>
    </lineage>
</organism>
<dbReference type="AlphaFoldDB" id="A0A3S3PHC0"/>
<keyword evidence="2" id="KW-0378">Hydrolase</keyword>
<reference evidence="2 3" key="1">
    <citation type="journal article" date="2018" name="Gigascience">
        <title>Genomes of trombidid mites reveal novel predicted allergens and laterally-transferred genes associated with secondary metabolism.</title>
        <authorList>
            <person name="Dong X."/>
            <person name="Chaisiri K."/>
            <person name="Xia D."/>
            <person name="Armstrong S.D."/>
            <person name="Fang Y."/>
            <person name="Donnelly M.J."/>
            <person name="Kadowaki T."/>
            <person name="McGarry J.W."/>
            <person name="Darby A.C."/>
            <person name="Makepeace B.L."/>
        </authorList>
    </citation>
    <scope>NUCLEOTIDE SEQUENCE [LARGE SCALE GENOMIC DNA]</scope>
    <source>
        <strain evidence="2">UoL-WK</strain>
    </source>
</reference>
<evidence type="ECO:0000313" key="2">
    <source>
        <dbReference type="EMBL" id="RWS12424.1"/>
    </source>
</evidence>